<feature type="domain" description="HTH merR-type" evidence="5">
    <location>
        <begin position="5"/>
        <end position="74"/>
    </location>
</feature>
<evidence type="ECO:0000313" key="6">
    <source>
        <dbReference type="EMBL" id="AGA57588.1"/>
    </source>
</evidence>
<sequence>MDQNLFRIGELAAKANVSPRTIDFYTTIGLIRPAKRTAGNYRLYGPETIERLKRIEQLKKEKYTLEEIKEMLDGWKRISSEEQISRKLTDLQLSLSKLQREVKELEPVLSRLKPHQARSVCKRLMPQTAACVEALLLLIDKATIL</sequence>
<evidence type="ECO:0000256" key="1">
    <source>
        <dbReference type="ARBA" id="ARBA00022491"/>
    </source>
</evidence>
<evidence type="ECO:0000259" key="5">
    <source>
        <dbReference type="PROSITE" id="PS50937"/>
    </source>
</evidence>
<keyword evidence="2" id="KW-0805">Transcription regulation</keyword>
<dbReference type="SMART" id="SM00422">
    <property type="entry name" value="HTH_MERR"/>
    <property type="match status" value="1"/>
</dbReference>
<organism evidence="6 7">
    <name type="scientific">Thermobacillus composti (strain DSM 18247 / JCM 13945 / KWC4)</name>
    <dbReference type="NCBI Taxonomy" id="717605"/>
    <lineage>
        <taxon>Bacteria</taxon>
        <taxon>Bacillati</taxon>
        <taxon>Bacillota</taxon>
        <taxon>Bacilli</taxon>
        <taxon>Bacillales</taxon>
        <taxon>Paenibacillaceae</taxon>
        <taxon>Thermobacillus</taxon>
    </lineage>
</organism>
<dbReference type="Proteomes" id="UP000010795">
    <property type="component" value="Chromosome"/>
</dbReference>
<evidence type="ECO:0000256" key="2">
    <source>
        <dbReference type="ARBA" id="ARBA00023015"/>
    </source>
</evidence>
<dbReference type="Pfam" id="PF13411">
    <property type="entry name" value="MerR_1"/>
    <property type="match status" value="1"/>
</dbReference>
<keyword evidence="3" id="KW-0238">DNA-binding</keyword>
<accession>L0EBE5</accession>
<reference evidence="7" key="1">
    <citation type="submission" date="2012-01" db="EMBL/GenBank/DDBJ databases">
        <title>Complete sequence of chromosome of Thermobacillus composti KWC4.</title>
        <authorList>
            <person name="Lucas S."/>
            <person name="Han J."/>
            <person name="Lapidus A."/>
            <person name="Cheng J.-F."/>
            <person name="Goodwin L."/>
            <person name="Pitluck S."/>
            <person name="Peters L."/>
            <person name="Ovchinnikova G."/>
            <person name="Teshima H."/>
            <person name="Detter J.C."/>
            <person name="Han C."/>
            <person name="Tapia R."/>
            <person name="Land M."/>
            <person name="Hauser L."/>
            <person name="Kyrpides N."/>
            <person name="Ivanova N."/>
            <person name="Pagani I."/>
            <person name="Anderson I."/>
            <person name="Woyke T."/>
        </authorList>
    </citation>
    <scope>NUCLEOTIDE SEQUENCE [LARGE SCALE GENOMIC DNA]</scope>
    <source>
        <strain evidence="7">DSM 18247 / JCM 13945 / KWC4</strain>
    </source>
</reference>
<dbReference type="InterPro" id="IPR000551">
    <property type="entry name" value="MerR-type_HTH_dom"/>
</dbReference>
<dbReference type="SUPFAM" id="SSF46955">
    <property type="entry name" value="Putative DNA-binding domain"/>
    <property type="match status" value="1"/>
</dbReference>
<dbReference type="PRINTS" id="PR00040">
    <property type="entry name" value="HTHMERR"/>
</dbReference>
<gene>
    <name evidence="6" type="ordered locus">Theco_1433</name>
</gene>
<evidence type="ECO:0000256" key="3">
    <source>
        <dbReference type="ARBA" id="ARBA00023125"/>
    </source>
</evidence>
<keyword evidence="1" id="KW-0678">Repressor</keyword>
<protein>
    <submittedName>
        <fullName evidence="6">Putative transcriptional regulator</fullName>
    </submittedName>
</protein>
<dbReference type="STRING" id="717605.Theco_1433"/>
<keyword evidence="7" id="KW-1185">Reference proteome</keyword>
<dbReference type="PANTHER" id="PTHR30204:SF69">
    <property type="entry name" value="MERR-FAMILY TRANSCRIPTIONAL REGULATOR"/>
    <property type="match status" value="1"/>
</dbReference>
<dbReference type="RefSeq" id="WP_015254343.1">
    <property type="nucleotide sequence ID" value="NC_019897.1"/>
</dbReference>
<dbReference type="Gene3D" id="1.10.1660.10">
    <property type="match status" value="1"/>
</dbReference>
<keyword evidence="4" id="KW-0804">Transcription</keyword>
<dbReference type="eggNOG" id="COG0789">
    <property type="taxonomic scope" value="Bacteria"/>
</dbReference>
<dbReference type="InterPro" id="IPR047057">
    <property type="entry name" value="MerR_fam"/>
</dbReference>
<evidence type="ECO:0000256" key="4">
    <source>
        <dbReference type="ARBA" id="ARBA00023163"/>
    </source>
</evidence>
<dbReference type="KEGG" id="tco:Theco_1433"/>
<dbReference type="AlphaFoldDB" id="L0EBE5"/>
<dbReference type="PANTHER" id="PTHR30204">
    <property type="entry name" value="REDOX-CYCLING DRUG-SENSING TRANSCRIPTIONAL ACTIVATOR SOXR"/>
    <property type="match status" value="1"/>
</dbReference>
<dbReference type="InterPro" id="IPR009061">
    <property type="entry name" value="DNA-bd_dom_put_sf"/>
</dbReference>
<dbReference type="GO" id="GO:0003700">
    <property type="term" value="F:DNA-binding transcription factor activity"/>
    <property type="evidence" value="ECO:0007669"/>
    <property type="project" value="InterPro"/>
</dbReference>
<dbReference type="GO" id="GO:0003677">
    <property type="term" value="F:DNA binding"/>
    <property type="evidence" value="ECO:0007669"/>
    <property type="project" value="UniProtKB-KW"/>
</dbReference>
<dbReference type="EMBL" id="CP003255">
    <property type="protein sequence ID" value="AGA57588.1"/>
    <property type="molecule type" value="Genomic_DNA"/>
</dbReference>
<evidence type="ECO:0000313" key="7">
    <source>
        <dbReference type="Proteomes" id="UP000010795"/>
    </source>
</evidence>
<name>L0EBE5_THECK</name>
<proteinExistence type="predicted"/>
<dbReference type="HOGENOM" id="CLU_060077_6_0_9"/>
<dbReference type="PROSITE" id="PS50937">
    <property type="entry name" value="HTH_MERR_2"/>
    <property type="match status" value="1"/>
</dbReference>